<evidence type="ECO:0000313" key="3">
    <source>
        <dbReference type="Proteomes" id="UP000673691"/>
    </source>
</evidence>
<gene>
    <name evidence="2" type="ORF">BJ554DRAFT_8269</name>
</gene>
<name>A0A8H7ZUL2_9FUNG</name>
<proteinExistence type="predicted"/>
<feature type="compositionally biased region" description="Basic and acidic residues" evidence="1">
    <location>
        <begin position="44"/>
        <end position="56"/>
    </location>
</feature>
<organism evidence="2 3">
    <name type="scientific">Olpidium bornovanus</name>
    <dbReference type="NCBI Taxonomy" id="278681"/>
    <lineage>
        <taxon>Eukaryota</taxon>
        <taxon>Fungi</taxon>
        <taxon>Fungi incertae sedis</taxon>
        <taxon>Olpidiomycota</taxon>
        <taxon>Olpidiomycotina</taxon>
        <taxon>Olpidiomycetes</taxon>
        <taxon>Olpidiales</taxon>
        <taxon>Olpidiaceae</taxon>
        <taxon>Olpidium</taxon>
    </lineage>
</organism>
<sequence length="267" mass="28576">VEADFRGVEAKSSDDPVLVHEQVYAHNGNPVLQALPLLVLDGPGDGHERRPPERPVYDVQRGRSPGTGLEPREALDAVNVLLREGRQEGLEFPHRRQRPPGRRKPAVDLDEVEFPVVVPLVDQAVPADVPGALGAAAVVVAGGGGGDGGAAAAGVVRRGGPRELEKLGVQPENQVGVHAGFFLAPDLDGVGVQVVDAVENLVELCLRHLRRFFFPRSAAAAAARLSSARASRGELQKDLRRRTCSCLLSRMTSVYWACMRAVYDVSS</sequence>
<evidence type="ECO:0000256" key="1">
    <source>
        <dbReference type="SAM" id="MobiDB-lite"/>
    </source>
</evidence>
<keyword evidence="3" id="KW-1185">Reference proteome</keyword>
<feature type="region of interest" description="Disordered" evidence="1">
    <location>
        <begin position="42"/>
        <end position="72"/>
    </location>
</feature>
<accession>A0A8H7ZUL2</accession>
<dbReference type="AlphaFoldDB" id="A0A8H7ZUL2"/>
<dbReference type="Proteomes" id="UP000673691">
    <property type="component" value="Unassembled WGS sequence"/>
</dbReference>
<comment type="caution">
    <text evidence="2">The sequence shown here is derived from an EMBL/GenBank/DDBJ whole genome shotgun (WGS) entry which is preliminary data.</text>
</comment>
<reference evidence="2 3" key="1">
    <citation type="journal article" name="Sci. Rep.">
        <title>Genome-scale phylogenetic analyses confirm Olpidium as the closest living zoosporic fungus to the non-flagellated, terrestrial fungi.</title>
        <authorList>
            <person name="Chang Y."/>
            <person name="Rochon D."/>
            <person name="Sekimoto S."/>
            <person name="Wang Y."/>
            <person name="Chovatia M."/>
            <person name="Sandor L."/>
            <person name="Salamov A."/>
            <person name="Grigoriev I.V."/>
            <person name="Stajich J.E."/>
            <person name="Spatafora J.W."/>
        </authorList>
    </citation>
    <scope>NUCLEOTIDE SEQUENCE [LARGE SCALE GENOMIC DNA]</scope>
    <source>
        <strain evidence="2">S191</strain>
    </source>
</reference>
<feature type="non-terminal residue" evidence="2">
    <location>
        <position position="1"/>
    </location>
</feature>
<evidence type="ECO:0000313" key="2">
    <source>
        <dbReference type="EMBL" id="KAG5459776.1"/>
    </source>
</evidence>
<protein>
    <submittedName>
        <fullName evidence="2">Uncharacterized protein</fullName>
    </submittedName>
</protein>
<dbReference type="EMBL" id="JAEFCI010006315">
    <property type="protein sequence ID" value="KAG5459776.1"/>
    <property type="molecule type" value="Genomic_DNA"/>
</dbReference>